<dbReference type="PANTHER" id="PTHR30061">
    <property type="entry name" value="MALTOSE-BINDING PERIPLASMIC PROTEIN"/>
    <property type="match status" value="1"/>
</dbReference>
<dbReference type="EMBL" id="ADVR01000080">
    <property type="protein sequence ID" value="EFO80207.1"/>
    <property type="molecule type" value="Genomic_DNA"/>
</dbReference>
<dbReference type="HOGENOM" id="CLU_623859_0_0_0"/>
<accession>E1IF40</accession>
<dbReference type="Gene3D" id="3.40.190.10">
    <property type="entry name" value="Periplasmic binding protein-like II"/>
    <property type="match status" value="2"/>
</dbReference>
<sequence>MKTQPATTQIGWLGIVLLLFLAACAAPPNSPTPSPVVPTQAPSPTPSPLPSPTPVARSLRLWVGEDAAALPAIQAVITNFTQASGTPITVIPKPPDALRLSVAGLSLSGEAPPDLIWADQEILAGLLADGYLQPVRASGDALPGLQTAATSQSQLWGIPITAQNQLLLLYNRSRISSPPTSSDDLITSSRAAQGGLVMVWDEPYWLVPWLYGFGGSLTAGADGPPSLNTPAMLAALNLFGELAVAAPAEVKTYRGGQRWFGEGEVGLMVDGEWALSEYRSLTETLDLGIAPLPRIPATNQAALPLISGSFLMFARDLSRDDLKPAEELAHYLEQPTTQIELALALGRLPASMEALADPRLQADPGRAAAANQARQAPGLPPTKAARCALFGIDVWLPSLLKGNLDQAETAEAMQAEAEACVTQ</sequence>
<reference evidence="6 7" key="1">
    <citation type="journal article" date="2011" name="J. Bacteriol.">
        <title>Draft genome sequence of the anoxygenic filamentous phototrophic bacterium Oscillochloris trichoides subsp. DG-6.</title>
        <authorList>
            <person name="Kuznetsov B.B."/>
            <person name="Ivanovsky R.N."/>
            <person name="Keppen O.I."/>
            <person name="Sukhacheva M.V."/>
            <person name="Bumazhkin B.K."/>
            <person name="Patutina E.O."/>
            <person name="Beletsky A.V."/>
            <person name="Mardanov A.V."/>
            <person name="Baslerov R.V."/>
            <person name="Panteleeva A.N."/>
            <person name="Kolganova T.V."/>
            <person name="Ravin N.V."/>
            <person name="Skryabin K.G."/>
        </authorList>
    </citation>
    <scope>NUCLEOTIDE SEQUENCE [LARGE SCALE GENOMIC DNA]</scope>
    <source>
        <strain evidence="6 7">DG-6</strain>
    </source>
</reference>
<dbReference type="PROSITE" id="PS51257">
    <property type="entry name" value="PROKAR_LIPOPROTEIN"/>
    <property type="match status" value="1"/>
</dbReference>
<dbReference type="GO" id="GO:0042956">
    <property type="term" value="P:maltodextrin transmembrane transport"/>
    <property type="evidence" value="ECO:0007669"/>
    <property type="project" value="TreeGrafter"/>
</dbReference>
<evidence type="ECO:0000256" key="5">
    <source>
        <dbReference type="SAM" id="SignalP"/>
    </source>
</evidence>
<protein>
    <submittedName>
        <fullName evidence="6">Extracellular solute-binding protein family 1</fullName>
    </submittedName>
</protein>
<dbReference type="Pfam" id="PF13416">
    <property type="entry name" value="SBP_bac_8"/>
    <property type="match status" value="1"/>
</dbReference>
<feature type="chain" id="PRO_5003146935" evidence="5">
    <location>
        <begin position="26"/>
        <end position="423"/>
    </location>
</feature>
<evidence type="ECO:0000256" key="2">
    <source>
        <dbReference type="ARBA" id="ARBA00022448"/>
    </source>
</evidence>
<dbReference type="SUPFAM" id="SSF53850">
    <property type="entry name" value="Periplasmic binding protein-like II"/>
    <property type="match status" value="1"/>
</dbReference>
<evidence type="ECO:0000313" key="7">
    <source>
        <dbReference type="Proteomes" id="UP000054010"/>
    </source>
</evidence>
<dbReference type="InterPro" id="IPR006059">
    <property type="entry name" value="SBP"/>
</dbReference>
<dbReference type="GO" id="GO:0055052">
    <property type="term" value="C:ATP-binding cassette (ABC) transporter complex, substrate-binding subunit-containing"/>
    <property type="evidence" value="ECO:0007669"/>
    <property type="project" value="TreeGrafter"/>
</dbReference>
<dbReference type="AlphaFoldDB" id="E1IF40"/>
<dbReference type="OrthoDB" id="9766758at2"/>
<feature type="compositionally biased region" description="Pro residues" evidence="4">
    <location>
        <begin position="30"/>
        <end position="53"/>
    </location>
</feature>
<organism evidence="6 7">
    <name type="scientific">Oscillochloris trichoides DG-6</name>
    <dbReference type="NCBI Taxonomy" id="765420"/>
    <lineage>
        <taxon>Bacteria</taxon>
        <taxon>Bacillati</taxon>
        <taxon>Chloroflexota</taxon>
        <taxon>Chloroflexia</taxon>
        <taxon>Chloroflexales</taxon>
        <taxon>Chloroflexineae</taxon>
        <taxon>Oscillochloridaceae</taxon>
        <taxon>Oscillochloris</taxon>
    </lineage>
</organism>
<dbReference type="STRING" id="765420.OSCT_1941"/>
<evidence type="ECO:0000313" key="6">
    <source>
        <dbReference type="EMBL" id="EFO80207.1"/>
    </source>
</evidence>
<name>E1IF40_9CHLR</name>
<dbReference type="GO" id="GO:0015768">
    <property type="term" value="P:maltose transport"/>
    <property type="evidence" value="ECO:0007669"/>
    <property type="project" value="TreeGrafter"/>
</dbReference>
<comment type="caution">
    <text evidence="6">The sequence shown here is derived from an EMBL/GenBank/DDBJ whole genome shotgun (WGS) entry which is preliminary data.</text>
</comment>
<evidence type="ECO:0000256" key="4">
    <source>
        <dbReference type="SAM" id="MobiDB-lite"/>
    </source>
</evidence>
<proteinExistence type="inferred from homology"/>
<feature type="signal peptide" evidence="5">
    <location>
        <begin position="1"/>
        <end position="25"/>
    </location>
</feature>
<dbReference type="GO" id="GO:1901982">
    <property type="term" value="F:maltose binding"/>
    <property type="evidence" value="ECO:0007669"/>
    <property type="project" value="TreeGrafter"/>
</dbReference>
<dbReference type="Proteomes" id="UP000054010">
    <property type="component" value="Unassembled WGS sequence"/>
</dbReference>
<comment type="similarity">
    <text evidence="1">Belongs to the bacterial solute-binding protein 1 family.</text>
</comment>
<dbReference type="eggNOG" id="COG2182">
    <property type="taxonomic scope" value="Bacteria"/>
</dbReference>
<gene>
    <name evidence="6" type="ORF">OSCT_1941</name>
</gene>
<evidence type="ECO:0000256" key="1">
    <source>
        <dbReference type="ARBA" id="ARBA00008520"/>
    </source>
</evidence>
<feature type="region of interest" description="Disordered" evidence="4">
    <location>
        <begin position="30"/>
        <end position="54"/>
    </location>
</feature>
<keyword evidence="7" id="KW-1185">Reference proteome</keyword>
<evidence type="ECO:0000256" key="3">
    <source>
        <dbReference type="ARBA" id="ARBA00022729"/>
    </source>
</evidence>
<dbReference type="PANTHER" id="PTHR30061:SF50">
    <property type="entry name" value="MALTOSE_MALTODEXTRIN-BINDING PERIPLASMIC PROTEIN"/>
    <property type="match status" value="1"/>
</dbReference>
<keyword evidence="3 5" id="KW-0732">Signal</keyword>
<keyword evidence="2" id="KW-0813">Transport</keyword>